<dbReference type="GO" id="GO:0008233">
    <property type="term" value="F:peptidase activity"/>
    <property type="evidence" value="ECO:0007669"/>
    <property type="project" value="UniProtKB-KW"/>
</dbReference>
<keyword evidence="2 6" id="KW-0963">Cytoplasm</keyword>
<reference evidence="9 10" key="1">
    <citation type="submission" date="2012-10" db="EMBL/GenBank/DDBJ databases">
        <authorList>
            <person name="Harkins D.M."/>
            <person name="Durkin A.S."/>
            <person name="Brinkac L.M."/>
            <person name="Haft D.H."/>
            <person name="Selengut J.D."/>
            <person name="Sanka R."/>
            <person name="DePew J."/>
            <person name="Purushe J."/>
            <person name="Chanthongthip A."/>
            <person name="Lattana O."/>
            <person name="Phetsouvanh R."/>
            <person name="Newton P.N."/>
            <person name="Vinetz J.M."/>
            <person name="Sutton G.G."/>
            <person name="Nierman W.C."/>
            <person name="Fouts D.E."/>
        </authorList>
    </citation>
    <scope>NUCLEOTIDE SEQUENCE [LARGE SCALE GENOMIC DNA]</scope>
    <source>
        <strain evidence="9 10">UI 12758</strain>
    </source>
</reference>
<dbReference type="InterPro" id="IPR003959">
    <property type="entry name" value="ATPase_AAA_core"/>
</dbReference>
<dbReference type="GO" id="GO:0016887">
    <property type="term" value="F:ATP hydrolysis activity"/>
    <property type="evidence" value="ECO:0007669"/>
    <property type="project" value="InterPro"/>
</dbReference>
<dbReference type="InterPro" id="IPR050052">
    <property type="entry name" value="ATP-dep_Clp_protease_ClpX"/>
</dbReference>
<dbReference type="InterPro" id="IPR011704">
    <property type="entry name" value="ATPase_dyneun-rel_AAA"/>
</dbReference>
<dbReference type="PANTHER" id="PTHR48102:SF3">
    <property type="entry name" value="ATP-DEPENDENT PROTEASE ATPASE SUBUNIT HSLU"/>
    <property type="match status" value="1"/>
</dbReference>
<sequence>MANHPIDQELTSPAEEELTPREIVAKLDEHIISQKNAKKAVAIALRNRTRRKKLDPEMREEIYPKNIIMIGPTGVGKTEIARRLSKLCGAPFLKVEATKYTEVGYVGRDVESMIRDLAVISMNLVKQEFRTKVEETAKQKAEEALLDILLPFPGENKHGSGQITGFATSSTLADEEDRKTHFLETREFMRKKLKTGKLDDQEVELDLPNPSVSQVPMLQVFGAGNLDDLDNQLQNVLGDILPKKNKKRKLKIPEALKALEESEAEKLLDPDKVQREALRRVEEMGIIFLDEIDKIAGREGKSGADVSREGVQRDLLPIVEGATVNTKIGPVKTDHILFIAAGAFHMTKPSDLIPELQGRFPIRVELEKLSREDFEKILTAPRSSLTRQYEALLSTDGIQLEFSLDGIQEIARIAYDMNEKHENIGARRLNTILERLLEEVSFEGPDLPESQRKVRIDGKYVTDRLQGVIQNKDLSQYIL</sequence>
<feature type="binding site" evidence="6">
    <location>
        <position position="355"/>
    </location>
    <ligand>
        <name>ATP</name>
        <dbReference type="ChEBI" id="CHEBI:30616"/>
    </ligand>
</feature>
<dbReference type="SMART" id="SM01086">
    <property type="entry name" value="ClpB_D2-small"/>
    <property type="match status" value="1"/>
</dbReference>
<dbReference type="NCBIfam" id="NF003544">
    <property type="entry name" value="PRK05201.1"/>
    <property type="match status" value="1"/>
</dbReference>
<dbReference type="HAMAP" id="MF_00249">
    <property type="entry name" value="HslU"/>
    <property type="match status" value="1"/>
</dbReference>
<feature type="binding site" evidence="6">
    <location>
        <position position="427"/>
    </location>
    <ligand>
        <name>ATP</name>
        <dbReference type="ChEBI" id="CHEBI:30616"/>
    </ligand>
</feature>
<evidence type="ECO:0000313" key="9">
    <source>
        <dbReference type="EMBL" id="EKR54691.1"/>
    </source>
</evidence>
<dbReference type="AlphaFoldDB" id="A0A0E2D3U6"/>
<comment type="subunit">
    <text evidence="6">A double ring-shaped homohexamer of HslV is capped on each side by a ring-shaped HslU homohexamer. The assembly of the HslU/HslV complex is dependent on binding of ATP.</text>
</comment>
<evidence type="ECO:0000256" key="5">
    <source>
        <dbReference type="ARBA" id="ARBA00023186"/>
    </source>
</evidence>
<evidence type="ECO:0000256" key="3">
    <source>
        <dbReference type="ARBA" id="ARBA00022741"/>
    </source>
</evidence>
<dbReference type="SUPFAM" id="SSF52540">
    <property type="entry name" value="P-loop containing nucleoside triphosphate hydrolases"/>
    <property type="match status" value="1"/>
</dbReference>
<evidence type="ECO:0000259" key="7">
    <source>
        <dbReference type="SMART" id="SM00382"/>
    </source>
</evidence>
<keyword evidence="9" id="KW-0378">Hydrolase</keyword>
<accession>A0A0E2D3U6</accession>
<evidence type="ECO:0000256" key="1">
    <source>
        <dbReference type="ARBA" id="ARBA00009771"/>
    </source>
</evidence>
<dbReference type="PANTHER" id="PTHR48102">
    <property type="entry name" value="ATP-DEPENDENT CLP PROTEASE ATP-BINDING SUBUNIT CLPX-LIKE, MITOCHONDRIAL-RELATED"/>
    <property type="match status" value="1"/>
</dbReference>
<keyword evidence="3 6" id="KW-0547">Nucleotide-binding</keyword>
<dbReference type="EMBL" id="AHNR02000041">
    <property type="protein sequence ID" value="EKR54691.1"/>
    <property type="molecule type" value="Genomic_DNA"/>
</dbReference>
<feature type="binding site" evidence="6">
    <location>
        <begin position="74"/>
        <end position="79"/>
    </location>
    <ligand>
        <name>ATP</name>
        <dbReference type="ChEBI" id="CHEBI:30616"/>
    </ligand>
</feature>
<dbReference type="GO" id="GO:0043335">
    <property type="term" value="P:protein unfolding"/>
    <property type="evidence" value="ECO:0007669"/>
    <property type="project" value="UniProtKB-UniRule"/>
</dbReference>
<feature type="binding site" evidence="6">
    <location>
        <position position="290"/>
    </location>
    <ligand>
        <name>ATP</name>
        <dbReference type="ChEBI" id="CHEBI:30616"/>
    </ligand>
</feature>
<feature type="domain" description="Clp ATPase C-terminal" evidence="8">
    <location>
        <begin position="369"/>
        <end position="465"/>
    </location>
</feature>
<keyword evidence="4 6" id="KW-0067">ATP-binding</keyword>
<evidence type="ECO:0000256" key="4">
    <source>
        <dbReference type="ARBA" id="ARBA00022840"/>
    </source>
</evidence>
<dbReference type="FunFam" id="3.40.50.300:FF:000213">
    <property type="entry name" value="ATP-dependent protease ATPase subunit HslU"/>
    <property type="match status" value="1"/>
</dbReference>
<dbReference type="Proteomes" id="UP000001340">
    <property type="component" value="Unassembled WGS sequence"/>
</dbReference>
<dbReference type="Gene3D" id="3.40.50.300">
    <property type="entry name" value="P-loop containing nucleotide triphosphate hydrolases"/>
    <property type="match status" value="2"/>
</dbReference>
<comment type="similarity">
    <text evidence="1 6">Belongs to the ClpX chaperone family. HslU subfamily.</text>
</comment>
<dbReference type="GO" id="GO:0036402">
    <property type="term" value="F:proteasome-activating activity"/>
    <property type="evidence" value="ECO:0007669"/>
    <property type="project" value="UniProtKB-UniRule"/>
</dbReference>
<dbReference type="GO" id="GO:0009376">
    <property type="term" value="C:HslUV protease complex"/>
    <property type="evidence" value="ECO:0007669"/>
    <property type="project" value="UniProtKB-UniRule"/>
</dbReference>
<dbReference type="InterPro" id="IPR027417">
    <property type="entry name" value="P-loop_NTPase"/>
</dbReference>
<dbReference type="RefSeq" id="WP_001273642.1">
    <property type="nucleotide sequence ID" value="NZ_AHNR02000041.1"/>
</dbReference>
<evidence type="ECO:0000259" key="8">
    <source>
        <dbReference type="SMART" id="SM01086"/>
    </source>
</evidence>
<evidence type="ECO:0000313" key="10">
    <source>
        <dbReference type="Proteomes" id="UP000001340"/>
    </source>
</evidence>
<keyword evidence="9" id="KW-0645">Protease</keyword>
<proteinExistence type="inferred from homology"/>
<dbReference type="Pfam" id="PF07724">
    <property type="entry name" value="AAA_2"/>
    <property type="match status" value="1"/>
</dbReference>
<dbReference type="GeneID" id="61144898"/>
<feature type="domain" description="AAA+ ATPase" evidence="7">
    <location>
        <begin position="63"/>
        <end position="370"/>
    </location>
</feature>
<name>A0A0E2D3U6_LEPIR</name>
<dbReference type="InterPro" id="IPR004491">
    <property type="entry name" value="HslU"/>
</dbReference>
<dbReference type="Pfam" id="PF07728">
    <property type="entry name" value="AAA_5"/>
    <property type="match status" value="1"/>
</dbReference>
<dbReference type="GO" id="GO:0005524">
    <property type="term" value="F:ATP binding"/>
    <property type="evidence" value="ECO:0007669"/>
    <property type="project" value="UniProtKB-UniRule"/>
</dbReference>
<dbReference type="SMR" id="A0A0E2D3U6"/>
<dbReference type="InterPro" id="IPR003593">
    <property type="entry name" value="AAA+_ATPase"/>
</dbReference>
<comment type="caution">
    <text evidence="9">The sequence shown here is derived from an EMBL/GenBank/DDBJ whole genome shotgun (WGS) entry which is preliminary data.</text>
</comment>
<comment type="subcellular location">
    <subcellularLocation>
        <location evidence="6">Cytoplasm</location>
    </subcellularLocation>
</comment>
<evidence type="ECO:0000256" key="6">
    <source>
        <dbReference type="HAMAP-Rule" id="MF_00249"/>
    </source>
</evidence>
<comment type="function">
    <text evidence="6">ATPase subunit of a proteasome-like degradation complex; this subunit has chaperone activity. The binding of ATP and its subsequent hydrolysis by HslU are essential for unfolding of protein substrates subsequently hydrolyzed by HslV. HslU recognizes the N-terminal part of its protein substrates and unfolds these before they are guided to HslV for hydrolysis.</text>
</comment>
<feature type="binding site" evidence="6">
    <location>
        <position position="32"/>
    </location>
    <ligand>
        <name>ATP</name>
        <dbReference type="ChEBI" id="CHEBI:30616"/>
    </ligand>
</feature>
<dbReference type="NCBIfam" id="TIGR00390">
    <property type="entry name" value="hslU"/>
    <property type="match status" value="1"/>
</dbReference>
<dbReference type="Gene3D" id="1.10.8.60">
    <property type="match status" value="1"/>
</dbReference>
<dbReference type="CDD" id="cd19498">
    <property type="entry name" value="RecA-like_HslU"/>
    <property type="match status" value="1"/>
</dbReference>
<dbReference type="InterPro" id="IPR019489">
    <property type="entry name" value="Clp_ATPase_C"/>
</dbReference>
<gene>
    <name evidence="6 9" type="primary">hslU</name>
    <name evidence="9" type="ORF">LEP1GSC105_1480</name>
</gene>
<organism evidence="9 10">
    <name type="scientific">Leptospira interrogans str. UI 12758</name>
    <dbReference type="NCBI Taxonomy" id="1049938"/>
    <lineage>
        <taxon>Bacteria</taxon>
        <taxon>Pseudomonadati</taxon>
        <taxon>Spirochaetota</taxon>
        <taxon>Spirochaetia</taxon>
        <taxon>Leptospirales</taxon>
        <taxon>Leptospiraceae</taxon>
        <taxon>Leptospira</taxon>
    </lineage>
</organism>
<protein>
    <recommendedName>
        <fullName evidence="6">ATP-dependent protease ATPase subunit HslU</fullName>
    </recommendedName>
    <alternativeName>
        <fullName evidence="6">Unfoldase HslU</fullName>
    </alternativeName>
</protein>
<dbReference type="SMART" id="SM00382">
    <property type="entry name" value="AAA"/>
    <property type="match status" value="1"/>
</dbReference>
<keyword evidence="5 6" id="KW-0143">Chaperone</keyword>
<evidence type="ECO:0000256" key="2">
    <source>
        <dbReference type="ARBA" id="ARBA00022490"/>
    </source>
</evidence>